<feature type="signal peptide" evidence="1">
    <location>
        <begin position="1"/>
        <end position="15"/>
    </location>
</feature>
<evidence type="ECO:0000256" key="1">
    <source>
        <dbReference type="SAM" id="SignalP"/>
    </source>
</evidence>
<reference evidence="2" key="1">
    <citation type="submission" date="2012-09" db="EMBL/GenBank/DDBJ databases">
        <authorList>
            <person name="Martin A.A."/>
        </authorList>
    </citation>
    <scope>NUCLEOTIDE SEQUENCE</scope>
</reference>
<accession>A0A0K0DGF0</accession>
<organism evidence="2 3">
    <name type="scientific">Angiostrongylus cantonensis</name>
    <name type="common">Rat lungworm</name>
    <dbReference type="NCBI Taxonomy" id="6313"/>
    <lineage>
        <taxon>Eukaryota</taxon>
        <taxon>Metazoa</taxon>
        <taxon>Ecdysozoa</taxon>
        <taxon>Nematoda</taxon>
        <taxon>Chromadorea</taxon>
        <taxon>Rhabditida</taxon>
        <taxon>Rhabditina</taxon>
        <taxon>Rhabditomorpha</taxon>
        <taxon>Strongyloidea</taxon>
        <taxon>Metastrongylidae</taxon>
        <taxon>Angiostrongylus</taxon>
    </lineage>
</organism>
<dbReference type="Proteomes" id="UP000035642">
    <property type="component" value="Unassembled WGS sequence"/>
</dbReference>
<sequence>MLLSVLLLTLTPNERETTSAVWIGPKFRDSSFVTYEMNNEIKEICGMHNNEAQRNYPWAVSITLKVNTVAIDFYEIDALFEYLLSILLYHGTKDEG</sequence>
<name>A0A0K0DGF0_ANGCA</name>
<evidence type="ECO:0000313" key="2">
    <source>
        <dbReference type="Proteomes" id="UP000035642"/>
    </source>
</evidence>
<proteinExistence type="predicted"/>
<dbReference type="WBParaSite" id="ACAC_0001016401-mRNA-1">
    <property type="protein sequence ID" value="ACAC_0001016401-mRNA-1"/>
    <property type="gene ID" value="ACAC_0001016401"/>
</dbReference>
<evidence type="ECO:0000313" key="3">
    <source>
        <dbReference type="WBParaSite" id="ACAC_0001016401-mRNA-1"/>
    </source>
</evidence>
<feature type="chain" id="PRO_5013085198" evidence="1">
    <location>
        <begin position="16"/>
        <end position="96"/>
    </location>
</feature>
<reference evidence="3" key="2">
    <citation type="submission" date="2017-02" db="UniProtKB">
        <authorList>
            <consortium name="WormBaseParasite"/>
        </authorList>
    </citation>
    <scope>IDENTIFICATION</scope>
</reference>
<protein>
    <submittedName>
        <fullName evidence="3">Neur_chan_LBD domain-containing protein</fullName>
    </submittedName>
</protein>
<keyword evidence="2" id="KW-1185">Reference proteome</keyword>
<dbReference type="AlphaFoldDB" id="A0A0K0DGF0"/>
<keyword evidence="1" id="KW-0732">Signal</keyword>